<evidence type="ECO:0000313" key="1">
    <source>
        <dbReference type="EMBL" id="MBW0544138.1"/>
    </source>
</evidence>
<proteinExistence type="predicted"/>
<keyword evidence="2" id="KW-1185">Reference proteome</keyword>
<reference evidence="1" key="1">
    <citation type="submission" date="2021-03" db="EMBL/GenBank/DDBJ databases">
        <title>Draft genome sequence of rust myrtle Austropuccinia psidii MF-1, a brazilian biotype.</title>
        <authorList>
            <person name="Quecine M.C."/>
            <person name="Pachon D.M.R."/>
            <person name="Bonatelli M.L."/>
            <person name="Correr F.H."/>
            <person name="Franceschini L.M."/>
            <person name="Leite T.F."/>
            <person name="Margarido G.R.A."/>
            <person name="Almeida C.A."/>
            <person name="Ferrarezi J.A."/>
            <person name="Labate C.A."/>
        </authorList>
    </citation>
    <scope>NUCLEOTIDE SEQUENCE</scope>
    <source>
        <strain evidence="1">MF-1</strain>
    </source>
</reference>
<dbReference type="Proteomes" id="UP000765509">
    <property type="component" value="Unassembled WGS sequence"/>
</dbReference>
<name>A0A9Q3FUG5_9BASI</name>
<evidence type="ECO:0000313" key="2">
    <source>
        <dbReference type="Proteomes" id="UP000765509"/>
    </source>
</evidence>
<protein>
    <submittedName>
        <fullName evidence="1">Uncharacterized protein</fullName>
    </submittedName>
</protein>
<organism evidence="1 2">
    <name type="scientific">Austropuccinia psidii MF-1</name>
    <dbReference type="NCBI Taxonomy" id="1389203"/>
    <lineage>
        <taxon>Eukaryota</taxon>
        <taxon>Fungi</taxon>
        <taxon>Dikarya</taxon>
        <taxon>Basidiomycota</taxon>
        <taxon>Pucciniomycotina</taxon>
        <taxon>Pucciniomycetes</taxon>
        <taxon>Pucciniales</taxon>
        <taxon>Sphaerophragmiaceae</taxon>
        <taxon>Austropuccinia</taxon>
    </lineage>
</organism>
<dbReference type="AlphaFoldDB" id="A0A9Q3FUG5"/>
<accession>A0A9Q3FUG5</accession>
<gene>
    <name evidence="1" type="ORF">O181_083853</name>
</gene>
<comment type="caution">
    <text evidence="1">The sequence shown here is derived from an EMBL/GenBank/DDBJ whole genome shotgun (WGS) entry which is preliminary data.</text>
</comment>
<sequence>MRRKEGVPMGYVPYKVLSYLALPPQNPAQLSLWVHDSASSSPCLLRCPSPLLVHSTLLLFGFQQAWSPTRSQCFIRNPYHSNASLQATSTGMSVCSAHAFRLC</sequence>
<dbReference type="EMBL" id="AVOT02048940">
    <property type="protein sequence ID" value="MBW0544138.1"/>
    <property type="molecule type" value="Genomic_DNA"/>
</dbReference>